<dbReference type="PANTHER" id="PTHR34846">
    <property type="entry name" value="4-CARBOXYMUCONOLACTONE DECARBOXYLASE FAMILY PROTEIN (AFU_ORTHOLOGUE AFUA_6G11590)"/>
    <property type="match status" value="1"/>
</dbReference>
<dbReference type="SUPFAM" id="SSF69118">
    <property type="entry name" value="AhpD-like"/>
    <property type="match status" value="1"/>
</dbReference>
<evidence type="ECO:0008006" key="3">
    <source>
        <dbReference type="Google" id="ProtNLM"/>
    </source>
</evidence>
<dbReference type="PANTHER" id="PTHR34846:SF11">
    <property type="entry name" value="4-CARBOXYMUCONOLACTONE DECARBOXYLASE FAMILY PROTEIN (AFU_ORTHOLOGUE AFUA_6G11590)"/>
    <property type="match status" value="1"/>
</dbReference>
<dbReference type="Proteomes" id="UP000773614">
    <property type="component" value="Unassembled WGS sequence"/>
</dbReference>
<proteinExistence type="predicted"/>
<dbReference type="AlphaFoldDB" id="A0A964T6P3"/>
<reference evidence="1" key="1">
    <citation type="submission" date="2019-03" db="EMBL/GenBank/DDBJ databases">
        <title>Afifella sp. nov., isolated from activated sludge.</title>
        <authorList>
            <person name="Li Q."/>
            <person name="Liu Y."/>
        </authorList>
    </citation>
    <scope>NUCLEOTIDE SEQUENCE</scope>
    <source>
        <strain evidence="1">L72</strain>
    </source>
</reference>
<name>A0A964T6P3_9HYPH</name>
<sequence length="201" mass="21595">MGDPDMENELPRIPTIDPNALSPAQRDVYDRIAGGARGGVSGPFTVLLHSPGATDVLEQLGVYIRYRSALPDRIRALAVAVVGRHWYADFEWHVQATRAAALGVPGTVLDAIAEGRTPDFTDEADRIACAYVEAVLSSSGMSSVSEPVMAEARAAFGEEGLVDLTVLAGYYSLLAMVLNTFEVRPEGGDVPWRRAADHEAR</sequence>
<organism evidence="1 2">
    <name type="scientific">Propylenella binzhouense</name>
    <dbReference type="NCBI Taxonomy" id="2555902"/>
    <lineage>
        <taxon>Bacteria</taxon>
        <taxon>Pseudomonadati</taxon>
        <taxon>Pseudomonadota</taxon>
        <taxon>Alphaproteobacteria</taxon>
        <taxon>Hyphomicrobiales</taxon>
        <taxon>Propylenellaceae</taxon>
        <taxon>Propylenella</taxon>
    </lineage>
</organism>
<keyword evidence="2" id="KW-1185">Reference proteome</keyword>
<comment type="caution">
    <text evidence="1">The sequence shown here is derived from an EMBL/GenBank/DDBJ whole genome shotgun (WGS) entry which is preliminary data.</text>
</comment>
<dbReference type="Gene3D" id="1.20.1290.10">
    <property type="entry name" value="AhpD-like"/>
    <property type="match status" value="1"/>
</dbReference>
<dbReference type="OrthoDB" id="9129225at2"/>
<gene>
    <name evidence="1" type="ORF">E4O86_17690</name>
</gene>
<evidence type="ECO:0000313" key="2">
    <source>
        <dbReference type="Proteomes" id="UP000773614"/>
    </source>
</evidence>
<dbReference type="EMBL" id="SPKJ01000080">
    <property type="protein sequence ID" value="MYZ49546.1"/>
    <property type="molecule type" value="Genomic_DNA"/>
</dbReference>
<dbReference type="InterPro" id="IPR029032">
    <property type="entry name" value="AhpD-like"/>
</dbReference>
<dbReference type="RefSeq" id="WP_161141886.1">
    <property type="nucleotide sequence ID" value="NZ_SPKJ01000080.1"/>
</dbReference>
<evidence type="ECO:0000313" key="1">
    <source>
        <dbReference type="EMBL" id="MYZ49546.1"/>
    </source>
</evidence>
<accession>A0A964T6P3</accession>
<protein>
    <recommendedName>
        <fullName evidence="3">Carboxymuconolactone decarboxylase family protein</fullName>
    </recommendedName>
</protein>